<sequence>MASNLLKCVRNEAPPRYFTSANFQDKSVLLGKDSKQINYLRIPGGNPGMFLPEISGSRLDLRRFSALAFIVPSDRHRFYNPPGVQYALSSNASRNPPQENKADNGKDAFQDGDEGNPPPSSPSDSDFCCPATAFPGTHPMEREASHEPTRGEEAVNSGQKTRGPPVVEAPACEFEGGNEEDPPPSSSSPDSDFCPLATVFQGPPRMFSPMEMETLAEPMREEEDAEDQRNGGRKTSTVPVVEAPEHEWGEENEGQKRQVLLPAPKMGCETDRGLEFYQKILSLEKIVAGLAMGAKSSQSIGQVQDLILSVEKPVAELVKEARACQSIGRVQELVRSAPRSVNSLGTSTALPTPAPEASLRAIAAPALANGCTTVPQSGLPARKPEDPTERRTLVAREIRRTLKISEEVTTGNPNASMAYGERHEEMVNARFGYEFIGWPKDVPLQSLSQMGVGVKSVVNTLYDGLRSGRCYWAKIPDAEHERLREKYGMNSQSEQKRDRLGKEKATGEEDTLAPRGTSAGRKRKQRT</sequence>
<dbReference type="AlphaFoldDB" id="A0AAD7ICI7"/>
<evidence type="ECO:0000313" key="3">
    <source>
        <dbReference type="Proteomes" id="UP001215280"/>
    </source>
</evidence>
<feature type="compositionally biased region" description="Polar residues" evidence="1">
    <location>
        <begin position="87"/>
        <end position="98"/>
    </location>
</feature>
<dbReference type="Proteomes" id="UP001215280">
    <property type="component" value="Unassembled WGS sequence"/>
</dbReference>
<feature type="compositionally biased region" description="Basic and acidic residues" evidence="1">
    <location>
        <begin position="100"/>
        <end position="109"/>
    </location>
</feature>
<gene>
    <name evidence="2" type="ORF">DFH07DRAFT_778579</name>
</gene>
<feature type="region of interest" description="Disordered" evidence="1">
    <location>
        <begin position="215"/>
        <end position="237"/>
    </location>
</feature>
<proteinExistence type="predicted"/>
<name>A0AAD7ICI7_9AGAR</name>
<reference evidence="2" key="1">
    <citation type="submission" date="2023-03" db="EMBL/GenBank/DDBJ databases">
        <title>Massive genome expansion in bonnet fungi (Mycena s.s.) driven by repeated elements and novel gene families across ecological guilds.</title>
        <authorList>
            <consortium name="Lawrence Berkeley National Laboratory"/>
            <person name="Harder C.B."/>
            <person name="Miyauchi S."/>
            <person name="Viragh M."/>
            <person name="Kuo A."/>
            <person name="Thoen E."/>
            <person name="Andreopoulos B."/>
            <person name="Lu D."/>
            <person name="Skrede I."/>
            <person name="Drula E."/>
            <person name="Henrissat B."/>
            <person name="Morin E."/>
            <person name="Kohler A."/>
            <person name="Barry K."/>
            <person name="LaButti K."/>
            <person name="Morin E."/>
            <person name="Salamov A."/>
            <person name="Lipzen A."/>
            <person name="Mereny Z."/>
            <person name="Hegedus B."/>
            <person name="Baldrian P."/>
            <person name="Stursova M."/>
            <person name="Weitz H."/>
            <person name="Taylor A."/>
            <person name="Grigoriev I.V."/>
            <person name="Nagy L.G."/>
            <person name="Martin F."/>
            <person name="Kauserud H."/>
        </authorList>
    </citation>
    <scope>NUCLEOTIDE SEQUENCE</scope>
    <source>
        <strain evidence="2">CBHHK188m</strain>
    </source>
</reference>
<protein>
    <submittedName>
        <fullName evidence="2">Uncharacterized protein</fullName>
    </submittedName>
</protein>
<comment type="caution">
    <text evidence="2">The sequence shown here is derived from an EMBL/GenBank/DDBJ whole genome shotgun (WGS) entry which is preliminary data.</text>
</comment>
<feature type="compositionally biased region" description="Basic and acidic residues" evidence="1">
    <location>
        <begin position="494"/>
        <end position="507"/>
    </location>
</feature>
<evidence type="ECO:0000256" key="1">
    <source>
        <dbReference type="SAM" id="MobiDB-lite"/>
    </source>
</evidence>
<evidence type="ECO:0000313" key="2">
    <source>
        <dbReference type="EMBL" id="KAJ7740060.1"/>
    </source>
</evidence>
<feature type="region of interest" description="Disordered" evidence="1">
    <location>
        <begin position="87"/>
        <end position="194"/>
    </location>
</feature>
<feature type="compositionally biased region" description="Basic and acidic residues" evidence="1">
    <location>
        <begin position="139"/>
        <end position="153"/>
    </location>
</feature>
<keyword evidence="3" id="KW-1185">Reference proteome</keyword>
<feature type="region of interest" description="Disordered" evidence="1">
    <location>
        <begin position="484"/>
        <end position="527"/>
    </location>
</feature>
<organism evidence="2 3">
    <name type="scientific">Mycena maculata</name>
    <dbReference type="NCBI Taxonomy" id="230809"/>
    <lineage>
        <taxon>Eukaryota</taxon>
        <taxon>Fungi</taxon>
        <taxon>Dikarya</taxon>
        <taxon>Basidiomycota</taxon>
        <taxon>Agaricomycotina</taxon>
        <taxon>Agaricomycetes</taxon>
        <taxon>Agaricomycetidae</taxon>
        <taxon>Agaricales</taxon>
        <taxon>Marasmiineae</taxon>
        <taxon>Mycenaceae</taxon>
        <taxon>Mycena</taxon>
    </lineage>
</organism>
<dbReference type="EMBL" id="JARJLG010000129">
    <property type="protein sequence ID" value="KAJ7740060.1"/>
    <property type="molecule type" value="Genomic_DNA"/>
</dbReference>
<accession>A0AAD7ICI7</accession>